<dbReference type="Gene3D" id="1.10.10.60">
    <property type="entry name" value="Homeodomain-like"/>
    <property type="match status" value="1"/>
</dbReference>
<reference evidence="2" key="1">
    <citation type="journal article" date="2020" name="Cell">
        <title>Large-Scale Comparative Analyses of Tick Genomes Elucidate Their Genetic Diversity and Vector Capacities.</title>
        <authorList>
            <consortium name="Tick Genome and Microbiome Consortium (TIGMIC)"/>
            <person name="Jia N."/>
            <person name="Wang J."/>
            <person name="Shi W."/>
            <person name="Du L."/>
            <person name="Sun Y."/>
            <person name="Zhan W."/>
            <person name="Jiang J.F."/>
            <person name="Wang Q."/>
            <person name="Zhang B."/>
            <person name="Ji P."/>
            <person name="Bell-Sakyi L."/>
            <person name="Cui X.M."/>
            <person name="Yuan T.T."/>
            <person name="Jiang B.G."/>
            <person name="Yang W.F."/>
            <person name="Lam T.T."/>
            <person name="Chang Q.C."/>
            <person name="Ding S.J."/>
            <person name="Wang X.J."/>
            <person name="Zhu J.G."/>
            <person name="Ruan X.D."/>
            <person name="Zhao L."/>
            <person name="Wei J.T."/>
            <person name="Ye R.Z."/>
            <person name="Que T.C."/>
            <person name="Du C.H."/>
            <person name="Zhou Y.H."/>
            <person name="Cheng J.X."/>
            <person name="Dai P.F."/>
            <person name="Guo W.B."/>
            <person name="Han X.H."/>
            <person name="Huang E.J."/>
            <person name="Li L.F."/>
            <person name="Wei W."/>
            <person name="Gao Y.C."/>
            <person name="Liu J.Z."/>
            <person name="Shao H.Z."/>
            <person name="Wang X."/>
            <person name="Wang C.C."/>
            <person name="Yang T.C."/>
            <person name="Huo Q.B."/>
            <person name="Li W."/>
            <person name="Chen H.Y."/>
            <person name="Chen S.E."/>
            <person name="Zhou L.G."/>
            <person name="Ni X.B."/>
            <person name="Tian J.H."/>
            <person name="Sheng Y."/>
            <person name="Liu T."/>
            <person name="Pan Y.S."/>
            <person name="Xia L.Y."/>
            <person name="Li J."/>
            <person name="Zhao F."/>
            <person name="Cao W.C."/>
        </authorList>
    </citation>
    <scope>NUCLEOTIDE SEQUENCE</scope>
    <source>
        <strain evidence="2">Rmic-2018</strain>
    </source>
</reference>
<gene>
    <name evidence="2" type="ORF">HPB51_006516</name>
</gene>
<name>A0A9J6E6Y9_RHIMP</name>
<sequence length="518" mass="58634">MESAQSVNKNPRVQWTEKETWALIKLWEDHLDALRGQKHNGGVYQAIAESLTDAGIPHNETRHAVTEPAGPSHMKAGGQSRSVATHLSDAYSREVQENRLHIARVADILRFTAVQGISQRGHDESARSENKGNFVELLNLFAKYDDIIGKKLNGGAANAKYVHHSIQDQILEILGHITLTSIKEEMKSSQCFALIVDETKDLSKTEQLSVVVRYYLNGAVFERFLGFRNAEQLDAKSLLSYVKETLNRCGIDSQLCIAQTYDGASVMSRTSRGVQALFRQEVPQAVYVHCMKHRLNLVIVHVCKAIKPVRDFFSLLESLYVFLSGSAVHSLLFTKLLNRLKVFSDILQSKDCYLIQACLMVHTVLDELSEIRNSQSAFDTVWEQTCTISEENGVPQREKQRTKRLPLHLEQFVLSEGRPVEEESPDSKETFRVKVFLPVLDHLIVELTRGFAENNDVLCAVSALHPQSENFMDVYLLKPFAEHYACDINSVEVECKLVIKLLQRIEAERKCKIETLLQ</sequence>
<dbReference type="Pfam" id="PF14291">
    <property type="entry name" value="DUF4371"/>
    <property type="match status" value="1"/>
</dbReference>
<reference evidence="2" key="2">
    <citation type="submission" date="2021-09" db="EMBL/GenBank/DDBJ databases">
        <authorList>
            <person name="Jia N."/>
            <person name="Wang J."/>
            <person name="Shi W."/>
            <person name="Du L."/>
            <person name="Sun Y."/>
            <person name="Zhan W."/>
            <person name="Jiang J."/>
            <person name="Wang Q."/>
            <person name="Zhang B."/>
            <person name="Ji P."/>
            <person name="Sakyi L.B."/>
            <person name="Cui X."/>
            <person name="Yuan T."/>
            <person name="Jiang B."/>
            <person name="Yang W."/>
            <person name="Lam T.T.-Y."/>
            <person name="Chang Q."/>
            <person name="Ding S."/>
            <person name="Wang X."/>
            <person name="Zhu J."/>
            <person name="Ruan X."/>
            <person name="Zhao L."/>
            <person name="Wei J."/>
            <person name="Que T."/>
            <person name="Du C."/>
            <person name="Cheng J."/>
            <person name="Dai P."/>
            <person name="Han X."/>
            <person name="Huang E."/>
            <person name="Gao Y."/>
            <person name="Liu J."/>
            <person name="Shao H."/>
            <person name="Ye R."/>
            <person name="Li L."/>
            <person name="Wei W."/>
            <person name="Wang X."/>
            <person name="Wang C."/>
            <person name="Huo Q."/>
            <person name="Li W."/>
            <person name="Guo W."/>
            <person name="Chen H."/>
            <person name="Chen S."/>
            <person name="Zhou L."/>
            <person name="Zhou L."/>
            <person name="Ni X."/>
            <person name="Tian J."/>
            <person name="Zhou Y."/>
            <person name="Sheng Y."/>
            <person name="Liu T."/>
            <person name="Pan Y."/>
            <person name="Xia L."/>
            <person name="Li J."/>
            <person name="Zhao F."/>
            <person name="Cao W."/>
        </authorList>
    </citation>
    <scope>NUCLEOTIDE SEQUENCE</scope>
    <source>
        <strain evidence="2">Rmic-2018</strain>
        <tissue evidence="2">Larvae</tissue>
    </source>
</reference>
<dbReference type="EMBL" id="JABSTU010000005">
    <property type="protein sequence ID" value="KAH8030084.1"/>
    <property type="molecule type" value="Genomic_DNA"/>
</dbReference>
<dbReference type="PANTHER" id="PTHR45749">
    <property type="match status" value="1"/>
</dbReference>
<organism evidence="2 3">
    <name type="scientific">Rhipicephalus microplus</name>
    <name type="common">Cattle tick</name>
    <name type="synonym">Boophilus microplus</name>
    <dbReference type="NCBI Taxonomy" id="6941"/>
    <lineage>
        <taxon>Eukaryota</taxon>
        <taxon>Metazoa</taxon>
        <taxon>Ecdysozoa</taxon>
        <taxon>Arthropoda</taxon>
        <taxon>Chelicerata</taxon>
        <taxon>Arachnida</taxon>
        <taxon>Acari</taxon>
        <taxon>Parasitiformes</taxon>
        <taxon>Ixodida</taxon>
        <taxon>Ixodoidea</taxon>
        <taxon>Ixodidae</taxon>
        <taxon>Rhipicephalinae</taxon>
        <taxon>Rhipicephalus</taxon>
        <taxon>Boophilus</taxon>
    </lineage>
</organism>
<feature type="domain" description="DUF4371" evidence="1">
    <location>
        <begin position="95"/>
        <end position="268"/>
    </location>
</feature>
<comment type="caution">
    <text evidence="2">The sequence shown here is derived from an EMBL/GenBank/DDBJ whole genome shotgun (WGS) entry which is preliminary data.</text>
</comment>
<dbReference type="InterPro" id="IPR025398">
    <property type="entry name" value="DUF4371"/>
</dbReference>
<dbReference type="SUPFAM" id="SSF53098">
    <property type="entry name" value="Ribonuclease H-like"/>
    <property type="match status" value="1"/>
</dbReference>
<dbReference type="InterPro" id="IPR012337">
    <property type="entry name" value="RNaseH-like_sf"/>
</dbReference>
<dbReference type="Proteomes" id="UP000821866">
    <property type="component" value="Chromosome 3"/>
</dbReference>
<protein>
    <recommendedName>
        <fullName evidence="1">DUF4371 domain-containing protein</fullName>
    </recommendedName>
</protein>
<evidence type="ECO:0000259" key="1">
    <source>
        <dbReference type="Pfam" id="PF14291"/>
    </source>
</evidence>
<evidence type="ECO:0000313" key="3">
    <source>
        <dbReference type="Proteomes" id="UP000821866"/>
    </source>
</evidence>
<accession>A0A9J6E6Y9</accession>
<dbReference type="AlphaFoldDB" id="A0A9J6E6Y9"/>
<dbReference type="PANTHER" id="PTHR45749:SF37">
    <property type="entry name" value="OS05G0311600 PROTEIN"/>
    <property type="match status" value="1"/>
</dbReference>
<keyword evidence="3" id="KW-1185">Reference proteome</keyword>
<proteinExistence type="predicted"/>
<evidence type="ECO:0000313" key="2">
    <source>
        <dbReference type="EMBL" id="KAH8030084.1"/>
    </source>
</evidence>
<dbReference type="VEuPathDB" id="VectorBase:LOC119162203"/>
<dbReference type="VEuPathDB" id="VectorBase:LOC119167349"/>